<keyword evidence="2" id="KW-1185">Reference proteome</keyword>
<comment type="caution">
    <text evidence="1">The sequence shown here is derived from an EMBL/GenBank/DDBJ whole genome shotgun (WGS) entry which is preliminary data.</text>
</comment>
<reference evidence="1 2" key="1">
    <citation type="journal article" date="2022" name="DNA Res.">
        <title>Chromosomal-level genome assembly of the orchid tree Bauhinia variegata (Leguminosae; Cercidoideae) supports the allotetraploid origin hypothesis of Bauhinia.</title>
        <authorList>
            <person name="Zhong Y."/>
            <person name="Chen Y."/>
            <person name="Zheng D."/>
            <person name="Pang J."/>
            <person name="Liu Y."/>
            <person name="Luo S."/>
            <person name="Meng S."/>
            <person name="Qian L."/>
            <person name="Wei D."/>
            <person name="Dai S."/>
            <person name="Zhou R."/>
        </authorList>
    </citation>
    <scope>NUCLEOTIDE SEQUENCE [LARGE SCALE GENOMIC DNA]</scope>
    <source>
        <strain evidence="1">BV-YZ2020</strain>
    </source>
</reference>
<sequence>MGCAKTVGPSQNLELALLGPARISHGPNPQHRKVYNPAEAKEAVTSTVTAGAALTSGEMEEEKAALIREIEEIDSSTETLPSERHVRTKVPEVEIHLYRQGRGPIDVFKSTLGGWDRDQLEVRDILDKYRFKSIYAFNPQSGRSVPIRFNSRNGRSLLHYRDGAVVYIDGEPKGSLVKPVTRIILGVALITIMIALVSRDTPKWMKKLNLSGRSIPPWILTRAVIVFTRLRKRTKDFMDKHGW</sequence>
<protein>
    <submittedName>
        <fullName evidence="1">Uncharacterized protein</fullName>
    </submittedName>
</protein>
<organism evidence="1 2">
    <name type="scientific">Bauhinia variegata</name>
    <name type="common">Purple orchid tree</name>
    <name type="synonym">Phanera variegata</name>
    <dbReference type="NCBI Taxonomy" id="167791"/>
    <lineage>
        <taxon>Eukaryota</taxon>
        <taxon>Viridiplantae</taxon>
        <taxon>Streptophyta</taxon>
        <taxon>Embryophyta</taxon>
        <taxon>Tracheophyta</taxon>
        <taxon>Spermatophyta</taxon>
        <taxon>Magnoliopsida</taxon>
        <taxon>eudicotyledons</taxon>
        <taxon>Gunneridae</taxon>
        <taxon>Pentapetalae</taxon>
        <taxon>rosids</taxon>
        <taxon>fabids</taxon>
        <taxon>Fabales</taxon>
        <taxon>Fabaceae</taxon>
        <taxon>Cercidoideae</taxon>
        <taxon>Cercideae</taxon>
        <taxon>Bauhiniinae</taxon>
        <taxon>Bauhinia</taxon>
    </lineage>
</organism>
<dbReference type="Proteomes" id="UP000828941">
    <property type="component" value="Chromosome 4"/>
</dbReference>
<gene>
    <name evidence="1" type="ORF">L6164_007448</name>
</gene>
<name>A0ACB9PGE2_BAUVA</name>
<dbReference type="EMBL" id="CM039429">
    <property type="protein sequence ID" value="KAI4346561.1"/>
    <property type="molecule type" value="Genomic_DNA"/>
</dbReference>
<proteinExistence type="predicted"/>
<evidence type="ECO:0000313" key="1">
    <source>
        <dbReference type="EMBL" id="KAI4346561.1"/>
    </source>
</evidence>
<accession>A0ACB9PGE2</accession>
<evidence type="ECO:0000313" key="2">
    <source>
        <dbReference type="Proteomes" id="UP000828941"/>
    </source>
</evidence>